<evidence type="ECO:0000256" key="8">
    <source>
        <dbReference type="ARBA" id="ARBA00022989"/>
    </source>
</evidence>
<comment type="pathway">
    <text evidence="3 10">Protein modification; protein glycosylation.</text>
</comment>
<keyword evidence="5 10" id="KW-0812">Transmembrane</keyword>
<sequence length="704" mass="79477">MTEIEQQEADAAFWNEAAQFADNSGVSKQQQKEDEEEDPCGDGQHLKLRDDFQNQVKLLAGFSSGFSHTTREGFRAFAVSLSIDSTFTPIDHRSDGMDRRLQFAFALVCLGLLSSTARSDLVISKAERLVDLNSHIVRVLSLLKVENEGPDDVSEVLLAFPDAQAKNLAAVRTFYSEGKKGGSVLPTEPIKPKGMPSDVTYYSITLPKKLGKGKTVSLDVLSIFTHSLKPFPEEITQAESQLVVYTDNMYYTSPYPVKYQSLVFRLPGRVESYTKYPKVELVKSELRYGPFEMQPEFSYSPAVVHFENNNPFAVANELVREIEISHWGNVRVTEQYTMSHGGASLKNGFSRIEYQARPYMRGASSFRILTARLPPRAHSVYYRDEIGNISTSHLWGDSQRTQLEIEPRFPIFGGWKTTFTIGYSLPLHDFLFEADGGKRVLNMTFGCPLDEVLVEKHIVKVVLPEGSKDITVATLFPTKQSEDVKYSHLDIVGRPVVVLEKDNVVPEHNLYFQVYYKFNNISLLSEPMMLIVGIFLLFVACIVYMHTDLAISKTSSSYLEKLQWEEVQATVQHIKNIFDQYLAVHDKLESSLRDLSRNGDVQSCKAARKAADAQFKELAKELKPLLTFLQSCSRASSILPKIEELVTKEKEMQEKEMAKHTTVVDCFEKKLGGKDIESRIASQQQKLTSLKQEVKSLLDSISEI</sequence>
<keyword evidence="14" id="KW-1185">Reference proteome</keyword>
<evidence type="ECO:0000256" key="12">
    <source>
        <dbReference type="SAM" id="MobiDB-lite"/>
    </source>
</evidence>
<comment type="function">
    <text evidence="1 10">Subunit of the oligosaccharyl transferase (OST) complex that catalyzes the initial transfer of a defined glycan (Glc(3)Man(9)GlcNAc(2) in eukaryotes) from the lipid carrier dolichol-pyrophosphate to an asparagine residue within an Asn-X-Ser/Thr consensus motif in nascent polypeptide chains, the first step in protein N-glycosylation. N-glycosylation occurs cotranslationally and the complex associates with the Sec61 complex at the channel-forming translocon complex that mediates protein translocation across the endoplasmic reticulum (ER). All subunits are required for a maximal enzyme activity.</text>
</comment>
<accession>A0A9Q0HPX2</accession>
<feature type="coiled-coil region" evidence="11">
    <location>
        <begin position="673"/>
        <end position="700"/>
    </location>
</feature>
<keyword evidence="11" id="KW-0175">Coiled coil</keyword>
<dbReference type="AlphaFoldDB" id="A0A9Q0HPX2"/>
<keyword evidence="9 10" id="KW-0472">Membrane</keyword>
<comment type="subunit">
    <text evidence="10">Component of the oligosaccharyltransferase (OST) complex.</text>
</comment>
<comment type="similarity">
    <text evidence="4 10">Belongs to the OST1 family.</text>
</comment>
<evidence type="ECO:0000256" key="1">
    <source>
        <dbReference type="ARBA" id="ARBA00002791"/>
    </source>
</evidence>
<dbReference type="PANTHER" id="PTHR21049">
    <property type="entry name" value="RIBOPHORIN I"/>
    <property type="match status" value="1"/>
</dbReference>
<evidence type="ECO:0000256" key="2">
    <source>
        <dbReference type="ARBA" id="ARBA00004115"/>
    </source>
</evidence>
<evidence type="ECO:0000313" key="13">
    <source>
        <dbReference type="EMBL" id="KAJ1693673.1"/>
    </source>
</evidence>
<feature type="region of interest" description="Disordered" evidence="12">
    <location>
        <begin position="22"/>
        <end position="44"/>
    </location>
</feature>
<proteinExistence type="inferred from homology"/>
<dbReference type="Pfam" id="PF04597">
    <property type="entry name" value="Ribophorin_I"/>
    <property type="match status" value="1"/>
</dbReference>
<dbReference type="EMBL" id="JAMQYH010000003">
    <property type="protein sequence ID" value="KAJ1693673.1"/>
    <property type="molecule type" value="Genomic_DNA"/>
</dbReference>
<evidence type="ECO:0000256" key="7">
    <source>
        <dbReference type="ARBA" id="ARBA00022824"/>
    </source>
</evidence>
<name>A0A9Q0HPX2_9POAL</name>
<protein>
    <recommendedName>
        <fullName evidence="10">Dolichyl-diphosphooligosaccharide--protein glycosyltransferase subunit 1</fullName>
    </recommendedName>
</protein>
<dbReference type="PANTHER" id="PTHR21049:SF0">
    <property type="entry name" value="DOLICHYL-DIPHOSPHOOLIGOSACCHARIDE--PROTEIN GLYCOSYLTRANSFERASE SUBUNIT 1"/>
    <property type="match status" value="1"/>
</dbReference>
<gene>
    <name evidence="13" type="ORF">LUZ63_010371</name>
</gene>
<keyword evidence="8 10" id="KW-1133">Transmembrane helix</keyword>
<evidence type="ECO:0000256" key="9">
    <source>
        <dbReference type="ARBA" id="ARBA00023136"/>
    </source>
</evidence>
<evidence type="ECO:0000256" key="5">
    <source>
        <dbReference type="ARBA" id="ARBA00022692"/>
    </source>
</evidence>
<evidence type="ECO:0000256" key="10">
    <source>
        <dbReference type="RuleBase" id="RU361143"/>
    </source>
</evidence>
<keyword evidence="7 10" id="KW-0256">Endoplasmic reticulum</keyword>
<dbReference type="GO" id="GO:0008250">
    <property type="term" value="C:oligosaccharyltransferase complex"/>
    <property type="evidence" value="ECO:0007669"/>
    <property type="project" value="UniProtKB-UniRule"/>
</dbReference>
<evidence type="ECO:0000313" key="14">
    <source>
        <dbReference type="Proteomes" id="UP001151287"/>
    </source>
</evidence>
<dbReference type="OrthoDB" id="310030at2759"/>
<evidence type="ECO:0000256" key="11">
    <source>
        <dbReference type="SAM" id="Coils"/>
    </source>
</evidence>
<keyword evidence="6" id="KW-0732">Signal</keyword>
<evidence type="ECO:0000256" key="4">
    <source>
        <dbReference type="ARBA" id="ARBA00008905"/>
    </source>
</evidence>
<reference evidence="13" key="1">
    <citation type="journal article" date="2022" name="Cell">
        <title>Repeat-based holocentromeres influence genome architecture and karyotype evolution.</title>
        <authorList>
            <person name="Hofstatter P.G."/>
            <person name="Thangavel G."/>
            <person name="Lux T."/>
            <person name="Neumann P."/>
            <person name="Vondrak T."/>
            <person name="Novak P."/>
            <person name="Zhang M."/>
            <person name="Costa L."/>
            <person name="Castellani M."/>
            <person name="Scott A."/>
            <person name="Toegelov H."/>
            <person name="Fuchs J."/>
            <person name="Mata-Sucre Y."/>
            <person name="Dias Y."/>
            <person name="Vanzela A.L.L."/>
            <person name="Huettel B."/>
            <person name="Almeida C.C.S."/>
            <person name="Simkova H."/>
            <person name="Souza G."/>
            <person name="Pedrosa-Harand A."/>
            <person name="Macas J."/>
            <person name="Mayer K.F.X."/>
            <person name="Houben A."/>
            <person name="Marques A."/>
        </authorList>
    </citation>
    <scope>NUCLEOTIDE SEQUENCE</scope>
    <source>
        <strain evidence="13">RhyBre1mFocal</strain>
    </source>
</reference>
<comment type="subcellular location">
    <subcellularLocation>
        <location evidence="2 10">Endoplasmic reticulum membrane</location>
        <topology evidence="2 10">Single-pass type I membrane protein</topology>
    </subcellularLocation>
</comment>
<evidence type="ECO:0000256" key="6">
    <source>
        <dbReference type="ARBA" id="ARBA00022729"/>
    </source>
</evidence>
<organism evidence="13 14">
    <name type="scientific">Rhynchospora breviuscula</name>
    <dbReference type="NCBI Taxonomy" id="2022672"/>
    <lineage>
        <taxon>Eukaryota</taxon>
        <taxon>Viridiplantae</taxon>
        <taxon>Streptophyta</taxon>
        <taxon>Embryophyta</taxon>
        <taxon>Tracheophyta</taxon>
        <taxon>Spermatophyta</taxon>
        <taxon>Magnoliopsida</taxon>
        <taxon>Liliopsida</taxon>
        <taxon>Poales</taxon>
        <taxon>Cyperaceae</taxon>
        <taxon>Cyperoideae</taxon>
        <taxon>Rhynchosporeae</taxon>
        <taxon>Rhynchospora</taxon>
    </lineage>
</organism>
<dbReference type="GO" id="GO:0018279">
    <property type="term" value="P:protein N-linked glycosylation via asparagine"/>
    <property type="evidence" value="ECO:0007669"/>
    <property type="project" value="TreeGrafter"/>
</dbReference>
<dbReference type="Proteomes" id="UP001151287">
    <property type="component" value="Unassembled WGS sequence"/>
</dbReference>
<evidence type="ECO:0000256" key="3">
    <source>
        <dbReference type="ARBA" id="ARBA00004922"/>
    </source>
</evidence>
<comment type="caution">
    <text evidence="13">The sequence shown here is derived from an EMBL/GenBank/DDBJ whole genome shotgun (WGS) entry which is preliminary data.</text>
</comment>
<feature type="transmembrane region" description="Helical" evidence="10">
    <location>
        <begin position="527"/>
        <end position="545"/>
    </location>
</feature>
<dbReference type="InterPro" id="IPR007676">
    <property type="entry name" value="Ribophorin_I"/>
</dbReference>